<evidence type="ECO:0000313" key="3">
    <source>
        <dbReference type="Proteomes" id="UP000258309"/>
    </source>
</evidence>
<feature type="compositionally biased region" description="Low complexity" evidence="1">
    <location>
        <begin position="319"/>
        <end position="343"/>
    </location>
</feature>
<feature type="compositionally biased region" description="Polar residues" evidence="1">
    <location>
        <begin position="294"/>
        <end position="318"/>
    </location>
</feature>
<organism evidence="2 3">
    <name type="scientific">Scytalidium lignicola</name>
    <name type="common">Hyphomycete</name>
    <dbReference type="NCBI Taxonomy" id="5539"/>
    <lineage>
        <taxon>Eukaryota</taxon>
        <taxon>Fungi</taxon>
        <taxon>Dikarya</taxon>
        <taxon>Ascomycota</taxon>
        <taxon>Pezizomycotina</taxon>
        <taxon>Leotiomycetes</taxon>
        <taxon>Leotiomycetes incertae sedis</taxon>
        <taxon>Scytalidium</taxon>
    </lineage>
</organism>
<feature type="compositionally biased region" description="Polar residues" evidence="1">
    <location>
        <begin position="100"/>
        <end position="119"/>
    </location>
</feature>
<dbReference type="InterPro" id="IPR012677">
    <property type="entry name" value="Nucleotide-bd_a/b_plait_sf"/>
</dbReference>
<evidence type="ECO:0000256" key="1">
    <source>
        <dbReference type="SAM" id="MobiDB-lite"/>
    </source>
</evidence>
<comment type="caution">
    <text evidence="2">The sequence shown here is derived from an EMBL/GenBank/DDBJ whole genome shotgun (WGS) entry which is preliminary data.</text>
</comment>
<protein>
    <recommendedName>
        <fullName evidence="4">Nucleoporin NUP53</fullName>
    </recommendedName>
</protein>
<feature type="region of interest" description="Disordered" evidence="1">
    <location>
        <begin position="265"/>
        <end position="349"/>
    </location>
</feature>
<feature type="compositionally biased region" description="Polar residues" evidence="1">
    <location>
        <begin position="266"/>
        <end position="278"/>
    </location>
</feature>
<keyword evidence="3" id="KW-1185">Reference proteome</keyword>
<dbReference type="Gene3D" id="3.30.70.330">
    <property type="match status" value="1"/>
</dbReference>
<dbReference type="AlphaFoldDB" id="A0A3E2HHT8"/>
<feature type="region of interest" description="Disordered" evidence="1">
    <location>
        <begin position="34"/>
        <end position="72"/>
    </location>
</feature>
<name>A0A3E2HHT8_SCYLI</name>
<dbReference type="OrthoDB" id="8033832at2759"/>
<dbReference type="STRING" id="5539.A0A3E2HHT8"/>
<feature type="region of interest" description="Disordered" evidence="1">
    <location>
        <begin position="89"/>
        <end position="119"/>
    </location>
</feature>
<sequence length="439" mass="47895">MPPLILHNVPDEELYVGEDGIRRPYAMVFPSADGNPSVSRARRTVPETGSFGKSTRRSRSRTGTPAVAKREDPTIAAADAIFSSYLSRPATPSDIPQRKASVSSVAQPNLSASGSVVPAETTTGQNARYVHKEPTEIILSGFKSTHQYAAIKQYEQIAGRICEDYPRDPPVEQRRYKADIRDPAALRRRAMTPEERAKALRFAGGEHWIKITFESAEAAEAAIFASPQTILGYLVSAELYRGVPPVADIAVPAISREGAALRAGRSTAQALGPSSSAQALADRRPASALPRSFGTPTMTQIGRGQNSMSPPESNVSSRTFDTATLSTSTSSSSTVLGHPSQPAQEEEPPSVYCRKIPTAKRMQLLPAEQALLPQQSYTKRLISNIPLINWFSSDMIGDQVPRTETGEFDRVKASLYWRIMWWIDSYLGILGIYGDDKDD</sequence>
<reference evidence="2 3" key="1">
    <citation type="submission" date="2018-05" db="EMBL/GenBank/DDBJ databases">
        <title>Draft genome sequence of Scytalidium lignicola DSM 105466, a ubiquitous saprotrophic fungus.</title>
        <authorList>
            <person name="Buettner E."/>
            <person name="Gebauer A.M."/>
            <person name="Hofrichter M."/>
            <person name="Liers C."/>
            <person name="Kellner H."/>
        </authorList>
    </citation>
    <scope>NUCLEOTIDE SEQUENCE [LARGE SCALE GENOMIC DNA]</scope>
    <source>
        <strain evidence="2 3">DSM 105466</strain>
    </source>
</reference>
<accession>A0A3E2HHT8</accession>
<evidence type="ECO:0000313" key="2">
    <source>
        <dbReference type="EMBL" id="RFU32621.1"/>
    </source>
</evidence>
<feature type="non-terminal residue" evidence="2">
    <location>
        <position position="1"/>
    </location>
</feature>
<feature type="non-terminal residue" evidence="2">
    <location>
        <position position="439"/>
    </location>
</feature>
<dbReference type="OMA" id="QGMICED"/>
<evidence type="ECO:0008006" key="4">
    <source>
        <dbReference type="Google" id="ProtNLM"/>
    </source>
</evidence>
<dbReference type="Proteomes" id="UP000258309">
    <property type="component" value="Unassembled WGS sequence"/>
</dbReference>
<dbReference type="EMBL" id="NCSJ02000051">
    <property type="protein sequence ID" value="RFU32621.1"/>
    <property type="molecule type" value="Genomic_DNA"/>
</dbReference>
<gene>
    <name evidence="2" type="ORF">B7463_g3722</name>
</gene>
<proteinExistence type="predicted"/>